<proteinExistence type="predicted"/>
<dbReference type="WBParaSite" id="EEL_0000979901-mRNA-1">
    <property type="protein sequence ID" value="EEL_0000979901-mRNA-1"/>
    <property type="gene ID" value="EEL_0000979901"/>
</dbReference>
<keyword evidence="2" id="KW-1185">Reference proteome</keyword>
<dbReference type="Proteomes" id="UP000050640">
    <property type="component" value="Unplaced"/>
</dbReference>
<protein>
    <submittedName>
        <fullName evidence="3">GPHR_N domain-containing protein</fullName>
    </submittedName>
</protein>
<reference evidence="3" key="1">
    <citation type="submission" date="2017-02" db="UniProtKB">
        <authorList>
            <consortium name="WormBaseParasite"/>
        </authorList>
    </citation>
    <scope>IDENTIFICATION</scope>
</reference>
<dbReference type="AlphaFoldDB" id="A0A0R3S4T0"/>
<keyword evidence="1" id="KW-1133">Transmembrane helix</keyword>
<organism evidence="2 3">
    <name type="scientific">Elaeophora elaphi</name>
    <dbReference type="NCBI Taxonomy" id="1147741"/>
    <lineage>
        <taxon>Eukaryota</taxon>
        <taxon>Metazoa</taxon>
        <taxon>Ecdysozoa</taxon>
        <taxon>Nematoda</taxon>
        <taxon>Chromadorea</taxon>
        <taxon>Rhabditida</taxon>
        <taxon>Spirurina</taxon>
        <taxon>Spiruromorpha</taxon>
        <taxon>Filarioidea</taxon>
        <taxon>Onchocercidae</taxon>
        <taxon>Elaeophora</taxon>
    </lineage>
</organism>
<accession>A0A0R3S4T0</accession>
<name>A0A0R3S4T0_9BILA</name>
<keyword evidence="1" id="KW-0472">Membrane</keyword>
<evidence type="ECO:0000256" key="1">
    <source>
        <dbReference type="SAM" id="Phobius"/>
    </source>
</evidence>
<feature type="transmembrane region" description="Helical" evidence="1">
    <location>
        <begin position="19"/>
        <end position="37"/>
    </location>
</feature>
<sequence>MKQKNSCKHICRKILSLDIASYITSTGLCVLLLAWPLKETSDRMRILKTRLENDLSKLDGKSLGKIMTIREQIQRISNACNNDI</sequence>
<keyword evidence="1" id="KW-0812">Transmembrane</keyword>
<evidence type="ECO:0000313" key="2">
    <source>
        <dbReference type="Proteomes" id="UP000050640"/>
    </source>
</evidence>
<evidence type="ECO:0000313" key="3">
    <source>
        <dbReference type="WBParaSite" id="EEL_0000979901-mRNA-1"/>
    </source>
</evidence>